<dbReference type="Gene3D" id="2.60.120.620">
    <property type="entry name" value="q2cbj1_9rhob like domain"/>
    <property type="match status" value="1"/>
</dbReference>
<dbReference type="STRING" id="946362.F2U7M3"/>
<dbReference type="InterPro" id="IPR008775">
    <property type="entry name" value="Phytyl_CoA_dOase-like"/>
</dbReference>
<reference evidence="2" key="1">
    <citation type="submission" date="2009-08" db="EMBL/GenBank/DDBJ databases">
        <title>Annotation of Salpingoeca rosetta.</title>
        <authorList>
            <consortium name="The Broad Institute Genome Sequencing Platform"/>
            <person name="Russ C."/>
            <person name="Cuomo C."/>
            <person name="Burger G."/>
            <person name="Gray M.W."/>
            <person name="Holland P.W.H."/>
            <person name="King N."/>
            <person name="Lang F.B.F."/>
            <person name="Roger A.J."/>
            <person name="Ruiz-Trillo I."/>
            <person name="Young S.K."/>
            <person name="Zeng Q."/>
            <person name="Gargeya S."/>
            <person name="Alvarado L."/>
            <person name="Berlin A."/>
            <person name="Chapman S.B."/>
            <person name="Chen Z."/>
            <person name="Freedman E."/>
            <person name="Gellesch M."/>
            <person name="Goldberg J."/>
            <person name="Griggs A."/>
            <person name="Gujja S."/>
            <person name="Heilman E."/>
            <person name="Heiman D."/>
            <person name="Howarth C."/>
            <person name="Mehta T."/>
            <person name="Neiman D."/>
            <person name="Pearson M."/>
            <person name="Roberts A."/>
            <person name="Saif S."/>
            <person name="Shea T."/>
            <person name="Shenoy N."/>
            <person name="Sisk P."/>
            <person name="Stolte C."/>
            <person name="Sykes S."/>
            <person name="White J."/>
            <person name="Yandava C."/>
            <person name="Haas B."/>
            <person name="Nusbaum C."/>
            <person name="Birren B."/>
        </authorList>
    </citation>
    <scope>NUCLEOTIDE SEQUENCE [LARGE SCALE GENOMIC DNA]</scope>
    <source>
        <strain evidence="2">ATCC 50818</strain>
    </source>
</reference>
<accession>F2U7M3</accession>
<comment type="cofactor">
    <cofactor evidence="1">
        <name>Fe cation</name>
        <dbReference type="ChEBI" id="CHEBI:24875"/>
    </cofactor>
</comment>
<dbReference type="OMA" id="CKPAKHG"/>
<dbReference type="Proteomes" id="UP000007799">
    <property type="component" value="Unassembled WGS sequence"/>
</dbReference>
<dbReference type="GeneID" id="16075522"/>
<dbReference type="PANTHER" id="PTHR20883:SF48">
    <property type="entry name" value="ECTOINE DIOXYGENASE"/>
    <property type="match status" value="1"/>
</dbReference>
<dbReference type="GO" id="GO:0046872">
    <property type="term" value="F:metal ion binding"/>
    <property type="evidence" value="ECO:0007669"/>
    <property type="project" value="UniProtKB-ARBA"/>
</dbReference>
<evidence type="ECO:0000313" key="3">
    <source>
        <dbReference type="Proteomes" id="UP000007799"/>
    </source>
</evidence>
<dbReference type="GO" id="GO:0051213">
    <property type="term" value="F:dioxygenase activity"/>
    <property type="evidence" value="ECO:0007669"/>
    <property type="project" value="UniProtKB-KW"/>
</dbReference>
<keyword evidence="2" id="KW-0560">Oxidoreductase</keyword>
<dbReference type="EMBL" id="GL832963">
    <property type="protein sequence ID" value="EGD83440.1"/>
    <property type="molecule type" value="Genomic_DNA"/>
</dbReference>
<proteinExistence type="predicted"/>
<evidence type="ECO:0000256" key="1">
    <source>
        <dbReference type="ARBA" id="ARBA00001962"/>
    </source>
</evidence>
<organism evidence="3">
    <name type="scientific">Salpingoeca rosetta (strain ATCC 50818 / BSB-021)</name>
    <dbReference type="NCBI Taxonomy" id="946362"/>
    <lineage>
        <taxon>Eukaryota</taxon>
        <taxon>Choanoflagellata</taxon>
        <taxon>Craspedida</taxon>
        <taxon>Salpingoecidae</taxon>
        <taxon>Salpingoeca</taxon>
    </lineage>
</organism>
<dbReference type="PANTHER" id="PTHR20883">
    <property type="entry name" value="PHYTANOYL-COA DIOXYGENASE DOMAIN CONTAINING 1"/>
    <property type="match status" value="1"/>
</dbReference>
<dbReference type="SUPFAM" id="SSF51197">
    <property type="entry name" value="Clavaminate synthase-like"/>
    <property type="match status" value="1"/>
</dbReference>
<dbReference type="Pfam" id="PF05721">
    <property type="entry name" value="PhyH"/>
    <property type="match status" value="1"/>
</dbReference>
<name>F2U7M3_SALR5</name>
<sequence>MRRVVQAVRRTAGFAQHTRTLSTNKDWTESAVKGRVAAEVSEDVTDYSEFHQPVGRLLKQLPSKQDDIQQYRLSTEQLRFYDNNGYVGGVPALSSQQCDMLLEELATLADPSNPHPGHGLFHEYHANQTQDPNNVLLHALGHWRITPGFHDLIFLPSITVPASQLVVRHGSAPFSAVRFWHDQLFCKPAHHGGNVAWHQDYSYWTRTRPMQHLTVHVALEDQTADNGAIMYVPGSHHWTRDGAPLPITADDFADMDSIQAVLTEDERRHWKPVHCCLKKGEAVFHHPLVVHGSYGNRSPRSRRAAVVNYFADGTTANTDGPLMDGIPAVPRGQPCAGRFFPLVFDPRWCM</sequence>
<dbReference type="eggNOG" id="ENOG502RXDK">
    <property type="taxonomic scope" value="Eukaryota"/>
</dbReference>
<evidence type="ECO:0000313" key="2">
    <source>
        <dbReference type="EMBL" id="EGD83440.1"/>
    </source>
</evidence>
<dbReference type="InParanoid" id="F2U7M3"/>
<keyword evidence="2" id="KW-0223">Dioxygenase</keyword>
<protein>
    <submittedName>
        <fullName evidence="2">Phytanoyl-CoA dioxygenase</fullName>
    </submittedName>
</protein>
<gene>
    <name evidence="2" type="ORF">PTSG_12119</name>
</gene>
<dbReference type="OrthoDB" id="445007at2759"/>
<keyword evidence="3" id="KW-1185">Reference proteome</keyword>
<dbReference type="KEGG" id="sre:PTSG_12119"/>
<dbReference type="AlphaFoldDB" id="F2U7M3"/>
<dbReference type="RefSeq" id="XP_004994944.1">
    <property type="nucleotide sequence ID" value="XM_004994887.1"/>
</dbReference>